<evidence type="ECO:0008006" key="3">
    <source>
        <dbReference type="Google" id="ProtNLM"/>
    </source>
</evidence>
<evidence type="ECO:0000313" key="2">
    <source>
        <dbReference type="Proteomes" id="UP000031982"/>
    </source>
</evidence>
<proteinExistence type="predicted"/>
<accession>A0ABR5AYA1</accession>
<organism evidence="1 2">
    <name type="scientific">Bacillus badius</name>
    <dbReference type="NCBI Taxonomy" id="1455"/>
    <lineage>
        <taxon>Bacteria</taxon>
        <taxon>Bacillati</taxon>
        <taxon>Bacillota</taxon>
        <taxon>Bacilli</taxon>
        <taxon>Bacillales</taxon>
        <taxon>Bacillaceae</taxon>
        <taxon>Pseudobacillus</taxon>
    </lineage>
</organism>
<name>A0ABR5AYA1_BACBA</name>
<dbReference type="Proteomes" id="UP000031982">
    <property type="component" value="Unassembled WGS sequence"/>
</dbReference>
<protein>
    <recommendedName>
        <fullName evidence="3">Phage protein</fullName>
    </recommendedName>
</protein>
<evidence type="ECO:0000313" key="1">
    <source>
        <dbReference type="EMBL" id="KIL79590.1"/>
    </source>
</evidence>
<comment type="caution">
    <text evidence="1">The sequence shown here is derived from an EMBL/GenBank/DDBJ whole genome shotgun (WGS) entry which is preliminary data.</text>
</comment>
<gene>
    <name evidence="1" type="ORF">SD77_2044</name>
</gene>
<reference evidence="1 2" key="1">
    <citation type="submission" date="2015-01" db="EMBL/GenBank/DDBJ databases">
        <title>Genome Assembly of Bacillus badius MTCC 1458.</title>
        <authorList>
            <person name="Verma A."/>
            <person name="Khatri I."/>
            <person name="Mual P."/>
            <person name="Subramanian S."/>
            <person name="Krishnamurthi S."/>
        </authorList>
    </citation>
    <scope>NUCLEOTIDE SEQUENCE [LARGE SCALE GENOMIC DNA]</scope>
    <source>
        <strain evidence="1 2">MTCC 1458</strain>
    </source>
</reference>
<keyword evidence="2" id="KW-1185">Reference proteome</keyword>
<sequence length="131" mass="14960">MIEFKNYAESMRELNRLPYDLKNAAVDGIHAALQEWMMEAKKVAPVDTSNLKNEIETEINRAEMAGELISNAYSSTGFNYAYYLHEVGSQKGYRPKKAGKSLEWLKATNDPDRSLATVERTIVQKMRPKGW</sequence>
<dbReference type="RefSeq" id="WP_052477247.1">
    <property type="nucleotide sequence ID" value="NZ_JARTHD010000016.1"/>
</dbReference>
<dbReference type="EMBL" id="JXLP01000002">
    <property type="protein sequence ID" value="KIL79590.1"/>
    <property type="molecule type" value="Genomic_DNA"/>
</dbReference>